<dbReference type="VEuPathDB" id="MicrosporidiaDB:CWI39_1025p0010"/>
<dbReference type="Proteomes" id="UP000293045">
    <property type="component" value="Unassembled WGS sequence"/>
</dbReference>
<evidence type="ECO:0000313" key="1">
    <source>
        <dbReference type="EMBL" id="TBU03130.1"/>
    </source>
</evidence>
<sequence>MSELQNHELYVYSALFLREREGVVTVESLKAIFEHLGLDFSHKLASQFIMPVEEYDRIISNVGSASSVCTTADNGAAKVKEKVEEEKNEEANIDGDVEVDFDDMFG</sequence>
<name>A0A4Q9L8Q2_9MICR</name>
<dbReference type="VEuPathDB" id="MicrosporidiaDB:CWI36_1389p0010"/>
<organism evidence="1 2">
    <name type="scientific">Hamiltosporidium magnivora</name>
    <dbReference type="NCBI Taxonomy" id="148818"/>
    <lineage>
        <taxon>Eukaryota</taxon>
        <taxon>Fungi</taxon>
        <taxon>Fungi incertae sedis</taxon>
        <taxon>Microsporidia</taxon>
        <taxon>Dubosqiidae</taxon>
        <taxon>Hamiltosporidium</taxon>
    </lineage>
</organism>
<gene>
    <name evidence="1" type="ORF">CWI39_1025p0010</name>
</gene>
<comment type="caution">
    <text evidence="1">The sequence shown here is derived from an EMBL/GenBank/DDBJ whole genome shotgun (WGS) entry which is preliminary data.</text>
</comment>
<protein>
    <submittedName>
        <fullName evidence="1">Uncharacterized protein</fullName>
    </submittedName>
</protein>
<reference evidence="1 2" key="1">
    <citation type="submission" date="2017-12" db="EMBL/GenBank/DDBJ databases">
        <authorList>
            <person name="Pombert J.-F."/>
            <person name="Haag K.L."/>
            <person name="Ebert D."/>
        </authorList>
    </citation>
    <scope>NUCLEOTIDE SEQUENCE [LARGE SCALE GENOMIC DNA]</scope>
    <source>
        <strain evidence="1">IL-BN-2</strain>
    </source>
</reference>
<dbReference type="AlphaFoldDB" id="A0A4Q9L8Q2"/>
<evidence type="ECO:0000313" key="2">
    <source>
        <dbReference type="Proteomes" id="UP000293045"/>
    </source>
</evidence>
<dbReference type="EMBL" id="PIXR01001025">
    <property type="protein sequence ID" value="TBU03130.1"/>
    <property type="molecule type" value="Genomic_DNA"/>
</dbReference>
<proteinExistence type="predicted"/>
<accession>A0A4Q9L8Q2</accession>